<name>A0A6A7YSV5_9PSED</name>
<proteinExistence type="predicted"/>
<dbReference type="AlphaFoldDB" id="A0A6A7YSV5"/>
<protein>
    <submittedName>
        <fullName evidence="1">DUF2491 family protein</fullName>
    </submittedName>
</protein>
<dbReference type="Pfam" id="PF10679">
    <property type="entry name" value="DUF2491"/>
    <property type="match status" value="1"/>
</dbReference>
<dbReference type="RefSeq" id="WP_153386392.1">
    <property type="nucleotide sequence ID" value="NZ_JBITTT010000008.1"/>
</dbReference>
<organism evidence="1">
    <name type="scientific">Pseudomonas helleri</name>
    <dbReference type="NCBI Taxonomy" id="1608996"/>
    <lineage>
        <taxon>Bacteria</taxon>
        <taxon>Pseudomonadati</taxon>
        <taxon>Pseudomonadota</taxon>
        <taxon>Gammaproteobacteria</taxon>
        <taxon>Pseudomonadales</taxon>
        <taxon>Pseudomonadaceae</taxon>
        <taxon>Pseudomonas</taxon>
    </lineage>
</organism>
<comment type="caution">
    <text evidence="1">The sequence shown here is derived from an EMBL/GenBank/DDBJ whole genome shotgun (WGS) entry which is preliminary data.</text>
</comment>
<accession>A0A6A7YSV5</accession>
<sequence>MGWLKQVLGRKALKRCAKIASQPGEPKLPLGLTLGSNVSLNAALKSLLEGETDIIVPGDEKIMAIGTLEAGSGYRLIRCYLDNEHFYIQFLMSGPREDDIAALILFGYHEVRTLCSSAELLHLTGPSSKIGMPFYELERTEYVRQWGAEDGQTEMTTLTERVISTEGSYTVHHRCALYARNLRLANRREFLLLSIETDELTNRLLTTAVGVTLQLSDLSIV</sequence>
<gene>
    <name evidence="1" type="ORF">GHN86_08275</name>
</gene>
<dbReference type="InterPro" id="IPR019621">
    <property type="entry name" value="DUF2491"/>
</dbReference>
<reference evidence="1" key="1">
    <citation type="submission" date="2019-10" db="EMBL/GenBank/DDBJ databases">
        <title>Evaluation of single-gene subtyping targets for Pseudomonas.</title>
        <authorList>
            <person name="Reichler S.J."/>
            <person name="Orsi R.H."/>
            <person name="Wiedmann M."/>
            <person name="Martin N.H."/>
            <person name="Murphy S.I."/>
        </authorList>
    </citation>
    <scope>NUCLEOTIDE SEQUENCE</scope>
    <source>
        <strain evidence="1">FSL R10-2339</strain>
    </source>
</reference>
<evidence type="ECO:0000313" key="1">
    <source>
        <dbReference type="EMBL" id="MQT80052.1"/>
    </source>
</evidence>
<dbReference type="EMBL" id="WIWC01000009">
    <property type="protein sequence ID" value="MQT80052.1"/>
    <property type="molecule type" value="Genomic_DNA"/>
</dbReference>